<evidence type="ECO:0000256" key="2">
    <source>
        <dbReference type="ARBA" id="ARBA00022737"/>
    </source>
</evidence>
<dbReference type="InterPro" id="IPR001680">
    <property type="entry name" value="WD40_rpt"/>
</dbReference>
<dbReference type="PANTHER" id="PTHR18763">
    <property type="entry name" value="WD-REPEAT PROTEIN 18"/>
    <property type="match status" value="1"/>
</dbReference>
<dbReference type="EMBL" id="JAODUO010001387">
    <property type="protein sequence ID" value="KAK2164982.1"/>
    <property type="molecule type" value="Genomic_DNA"/>
</dbReference>
<name>A0AAD9K533_RIDPI</name>
<dbReference type="Gene3D" id="2.130.10.10">
    <property type="entry name" value="YVTN repeat-like/Quinoprotein amine dehydrogenase"/>
    <property type="match status" value="2"/>
</dbReference>
<dbReference type="GO" id="GO:0120330">
    <property type="term" value="C:rixosome complex"/>
    <property type="evidence" value="ECO:0007669"/>
    <property type="project" value="TreeGrafter"/>
</dbReference>
<keyword evidence="1 3" id="KW-0853">WD repeat</keyword>
<dbReference type="PROSITE" id="PS50082">
    <property type="entry name" value="WD_REPEATS_2"/>
    <property type="match status" value="1"/>
</dbReference>
<evidence type="ECO:0000313" key="4">
    <source>
        <dbReference type="EMBL" id="KAK2164982.1"/>
    </source>
</evidence>
<dbReference type="InterPro" id="IPR015943">
    <property type="entry name" value="WD40/YVTN_repeat-like_dom_sf"/>
</dbReference>
<keyword evidence="5" id="KW-1185">Reference proteome</keyword>
<evidence type="ECO:0000313" key="5">
    <source>
        <dbReference type="Proteomes" id="UP001209878"/>
    </source>
</evidence>
<gene>
    <name evidence="4" type="ORF">NP493_1389g00040</name>
</gene>
<dbReference type="PANTHER" id="PTHR18763:SF0">
    <property type="entry name" value="WD REPEAT-CONTAINING PROTEIN 18"/>
    <property type="match status" value="1"/>
</dbReference>
<feature type="repeat" description="WD" evidence="3">
    <location>
        <begin position="125"/>
        <end position="156"/>
    </location>
</feature>
<evidence type="ECO:0000256" key="3">
    <source>
        <dbReference type="PROSITE-ProRule" id="PRU00221"/>
    </source>
</evidence>
<organism evidence="4 5">
    <name type="scientific">Ridgeia piscesae</name>
    <name type="common">Tubeworm</name>
    <dbReference type="NCBI Taxonomy" id="27915"/>
    <lineage>
        <taxon>Eukaryota</taxon>
        <taxon>Metazoa</taxon>
        <taxon>Spiralia</taxon>
        <taxon>Lophotrochozoa</taxon>
        <taxon>Annelida</taxon>
        <taxon>Polychaeta</taxon>
        <taxon>Sedentaria</taxon>
        <taxon>Canalipalpata</taxon>
        <taxon>Sabellida</taxon>
        <taxon>Siboglinidae</taxon>
        <taxon>Ridgeia</taxon>
    </lineage>
</organism>
<dbReference type="SMART" id="SM00320">
    <property type="entry name" value="WD40"/>
    <property type="match status" value="4"/>
</dbReference>
<dbReference type="GO" id="GO:0005656">
    <property type="term" value="C:nuclear pre-replicative complex"/>
    <property type="evidence" value="ECO:0007669"/>
    <property type="project" value="TreeGrafter"/>
</dbReference>
<dbReference type="InterPro" id="IPR011047">
    <property type="entry name" value="Quinoprotein_ADH-like_sf"/>
</dbReference>
<keyword evidence="2" id="KW-0677">Repeat</keyword>
<reference evidence="4" key="1">
    <citation type="journal article" date="2023" name="Mol. Biol. Evol.">
        <title>Third-Generation Sequencing Reveals the Adaptive Role of the Epigenome in Three Deep-Sea Polychaetes.</title>
        <authorList>
            <person name="Perez M."/>
            <person name="Aroh O."/>
            <person name="Sun Y."/>
            <person name="Lan Y."/>
            <person name="Juniper S.K."/>
            <person name="Young C.R."/>
            <person name="Angers B."/>
            <person name="Qian P.Y."/>
        </authorList>
    </citation>
    <scope>NUCLEOTIDE SEQUENCE</scope>
    <source>
        <strain evidence="4">R07B-5</strain>
    </source>
</reference>
<sequence>MFVDASGKSHKLVVRTLLTSEVTGQLWNTCAWDLHSGTTLVTYKGGSCAPHTLCTVSGRVVVGAVANKPLIHAWPIHKDQMMTKMVCTGVVTAMCVSPSGHYCAAAIQDKLHIWQMSTGDLLAVLTRHYQNINCVRFTDDGSHLVSGADDSLVLVWALARVVSEDNQGSATGVKPRHVWTDHSLPVTDVCVGRGGVSSWVVTASRDMTCILWELASGMRLCKFVFNSAVTSVVMDTCNYRMFAGLTSGNIIQVNLFDKPTEDKQLVLADKSSTEENIFKGHRSVAGFIV</sequence>
<accession>A0AAD9K533</accession>
<dbReference type="AlphaFoldDB" id="A0AAD9K533"/>
<dbReference type="GO" id="GO:0006364">
    <property type="term" value="P:rRNA processing"/>
    <property type="evidence" value="ECO:0007669"/>
    <property type="project" value="TreeGrafter"/>
</dbReference>
<dbReference type="Proteomes" id="UP001209878">
    <property type="component" value="Unassembled WGS sequence"/>
</dbReference>
<evidence type="ECO:0000256" key="1">
    <source>
        <dbReference type="ARBA" id="ARBA00022574"/>
    </source>
</evidence>
<proteinExistence type="predicted"/>
<comment type="caution">
    <text evidence="4">The sequence shown here is derived from an EMBL/GenBank/DDBJ whole genome shotgun (WGS) entry which is preliminary data.</text>
</comment>
<dbReference type="GO" id="GO:0006261">
    <property type="term" value="P:DNA-templated DNA replication"/>
    <property type="evidence" value="ECO:0007669"/>
    <property type="project" value="TreeGrafter"/>
</dbReference>
<dbReference type="Pfam" id="PF00400">
    <property type="entry name" value="WD40"/>
    <property type="match status" value="2"/>
</dbReference>
<dbReference type="InterPro" id="IPR045227">
    <property type="entry name" value="WDR18/Ipi3/RID3"/>
</dbReference>
<dbReference type="PROSITE" id="PS50294">
    <property type="entry name" value="WD_REPEATS_REGION"/>
    <property type="match status" value="1"/>
</dbReference>
<protein>
    <submittedName>
        <fullName evidence="4">Uncharacterized protein</fullName>
    </submittedName>
</protein>
<dbReference type="SUPFAM" id="SSF50998">
    <property type="entry name" value="Quinoprotein alcohol dehydrogenase-like"/>
    <property type="match status" value="1"/>
</dbReference>